<evidence type="ECO:0000256" key="6">
    <source>
        <dbReference type="ARBA" id="ARBA00022692"/>
    </source>
</evidence>
<evidence type="ECO:0000256" key="5">
    <source>
        <dbReference type="ARBA" id="ARBA00022519"/>
    </source>
</evidence>
<keyword evidence="7 11" id="KW-1133">Transmembrane helix</keyword>
<evidence type="ECO:0000256" key="3">
    <source>
        <dbReference type="ARBA" id="ARBA00022475"/>
    </source>
</evidence>
<evidence type="ECO:0000313" key="13">
    <source>
        <dbReference type="EMBL" id="BAW80191.1"/>
    </source>
</evidence>
<dbReference type="RefSeq" id="WP_096526764.1">
    <property type="nucleotide sequence ID" value="NZ_AP014836.1"/>
</dbReference>
<comment type="subcellular location">
    <subcellularLocation>
        <location evidence="1">Cell inner membrane</location>
        <topology evidence="1">Single-pass membrane protein</topology>
    </subcellularLocation>
</comment>
<dbReference type="GO" id="GO:0005886">
    <property type="term" value="C:plasma membrane"/>
    <property type="evidence" value="ECO:0007669"/>
    <property type="project" value="UniProtKB-SubCell"/>
</dbReference>
<reference evidence="13 14" key="1">
    <citation type="journal article" date="2017" name="ISME J.">
        <title>An acid-tolerant ammonia-oxidizing ?-proteobacterium from soil.</title>
        <authorList>
            <person name="Hayatsu M."/>
            <person name="Tago K."/>
            <person name="Uchiyama I."/>
            <person name="Toyoda A."/>
            <person name="Wang Y."/>
            <person name="Shimomura Y."/>
            <person name="Okubo T."/>
            <person name="Kurisu F."/>
            <person name="Hirono Y."/>
            <person name="Nonaka K."/>
            <person name="Akiyama H."/>
            <person name="Itoh T."/>
            <person name="Takami H."/>
        </authorList>
    </citation>
    <scope>NUCLEOTIDE SEQUENCE [LARGE SCALE GENOMIC DNA]</scope>
    <source>
        <strain evidence="13 14">TAO100</strain>
    </source>
</reference>
<feature type="transmembrane region" description="Helical" evidence="11">
    <location>
        <begin position="6"/>
        <end position="28"/>
    </location>
</feature>
<protein>
    <recommendedName>
        <fullName evidence="2">Type II secretion system protein H</fullName>
    </recommendedName>
    <alternativeName>
        <fullName evidence="10">General secretion pathway protein H</fullName>
    </alternativeName>
</protein>
<keyword evidence="3" id="KW-1003">Cell membrane</keyword>
<feature type="domain" description="General secretion pathway GspH" evidence="12">
    <location>
        <begin position="43"/>
        <end position="151"/>
    </location>
</feature>
<evidence type="ECO:0000256" key="10">
    <source>
        <dbReference type="ARBA" id="ARBA00030775"/>
    </source>
</evidence>
<dbReference type="Pfam" id="PF07963">
    <property type="entry name" value="N_methyl"/>
    <property type="match status" value="1"/>
</dbReference>
<proteinExistence type="inferred from homology"/>
<dbReference type="EMBL" id="AP014836">
    <property type="protein sequence ID" value="BAW80191.1"/>
    <property type="molecule type" value="Genomic_DNA"/>
</dbReference>
<name>A0A1Q2SM38_9GAMM</name>
<evidence type="ECO:0000256" key="7">
    <source>
        <dbReference type="ARBA" id="ARBA00022989"/>
    </source>
</evidence>
<dbReference type="InterPro" id="IPR022346">
    <property type="entry name" value="T2SS_GspH"/>
</dbReference>
<keyword evidence="8 11" id="KW-0472">Membrane</keyword>
<sequence length="172" mass="18380">MFQKSFGFTLIEMMVTVAIAAILLAVAIPSFTQMMDKKRLEGAAESLYADLQLAQSEAIKANKTIKISFYTNSTVWCYGLTDNTAGCNCQALNSCMIGGIQRTVSSDEFQNITISSSLPTFSFSPPRGTANTSKIEFQSASNQTLQVKVSGFGRVKLCSPAGAGNLGGYPVC</sequence>
<keyword evidence="4" id="KW-0488">Methylation</keyword>
<dbReference type="GO" id="GO:0015627">
    <property type="term" value="C:type II protein secretion system complex"/>
    <property type="evidence" value="ECO:0007669"/>
    <property type="project" value="InterPro"/>
</dbReference>
<dbReference type="InterPro" id="IPR012902">
    <property type="entry name" value="N_methyl_site"/>
</dbReference>
<dbReference type="GO" id="GO:0015628">
    <property type="term" value="P:protein secretion by the type II secretion system"/>
    <property type="evidence" value="ECO:0007669"/>
    <property type="project" value="InterPro"/>
</dbReference>
<evidence type="ECO:0000313" key="14">
    <source>
        <dbReference type="Proteomes" id="UP000243679"/>
    </source>
</evidence>
<evidence type="ECO:0000256" key="1">
    <source>
        <dbReference type="ARBA" id="ARBA00004377"/>
    </source>
</evidence>
<dbReference type="SUPFAM" id="SSF54523">
    <property type="entry name" value="Pili subunits"/>
    <property type="match status" value="1"/>
</dbReference>
<accession>A0A1Q2SM38</accession>
<comment type="similarity">
    <text evidence="9">Belongs to the GSP H family.</text>
</comment>
<dbReference type="Pfam" id="PF12019">
    <property type="entry name" value="GspH"/>
    <property type="match status" value="1"/>
</dbReference>
<evidence type="ECO:0000256" key="9">
    <source>
        <dbReference type="ARBA" id="ARBA00025772"/>
    </source>
</evidence>
<keyword evidence="14" id="KW-1185">Reference proteome</keyword>
<gene>
    <name evidence="13" type="ORF">TAO_0821</name>
</gene>
<keyword evidence="5" id="KW-0997">Cell inner membrane</keyword>
<dbReference type="NCBIfam" id="TIGR02532">
    <property type="entry name" value="IV_pilin_GFxxxE"/>
    <property type="match status" value="1"/>
</dbReference>
<organism evidence="13 14">
    <name type="scientific">Candidatus Nitrosoglobus terrae</name>
    <dbReference type="NCBI Taxonomy" id="1630141"/>
    <lineage>
        <taxon>Bacteria</taxon>
        <taxon>Pseudomonadati</taxon>
        <taxon>Pseudomonadota</taxon>
        <taxon>Gammaproteobacteria</taxon>
        <taxon>Chromatiales</taxon>
        <taxon>Chromatiaceae</taxon>
        <taxon>Candidatus Nitrosoglobus</taxon>
    </lineage>
</organism>
<dbReference type="OrthoDB" id="5570404at2"/>
<dbReference type="Proteomes" id="UP000243679">
    <property type="component" value="Chromosome"/>
</dbReference>
<evidence type="ECO:0000256" key="4">
    <source>
        <dbReference type="ARBA" id="ARBA00022481"/>
    </source>
</evidence>
<evidence type="ECO:0000256" key="11">
    <source>
        <dbReference type="SAM" id="Phobius"/>
    </source>
</evidence>
<dbReference type="InterPro" id="IPR045584">
    <property type="entry name" value="Pilin-like"/>
</dbReference>
<evidence type="ECO:0000256" key="8">
    <source>
        <dbReference type="ARBA" id="ARBA00023136"/>
    </source>
</evidence>
<evidence type="ECO:0000256" key="2">
    <source>
        <dbReference type="ARBA" id="ARBA00021549"/>
    </source>
</evidence>
<dbReference type="KEGG" id="ntt:TAO_0821"/>
<dbReference type="Gene3D" id="3.30.700.10">
    <property type="entry name" value="Glycoprotein, Type 4 Pilin"/>
    <property type="match status" value="1"/>
</dbReference>
<dbReference type="AlphaFoldDB" id="A0A1Q2SM38"/>
<keyword evidence="6 11" id="KW-0812">Transmembrane</keyword>
<evidence type="ECO:0000259" key="12">
    <source>
        <dbReference type="Pfam" id="PF12019"/>
    </source>
</evidence>